<feature type="compositionally biased region" description="Polar residues" evidence="1">
    <location>
        <begin position="25"/>
        <end position="44"/>
    </location>
</feature>
<protein>
    <submittedName>
        <fullName evidence="2">Uncharacterized protein</fullName>
    </submittedName>
</protein>
<proteinExistence type="predicted"/>
<feature type="region of interest" description="Disordered" evidence="1">
    <location>
        <begin position="25"/>
        <end position="73"/>
    </location>
</feature>
<name>A0A9D2M810_9FIRM</name>
<comment type="caution">
    <text evidence="2">The sequence shown here is derived from an EMBL/GenBank/DDBJ whole genome shotgun (WGS) entry which is preliminary data.</text>
</comment>
<organism evidence="2 3">
    <name type="scientific">Candidatus Gemmiger avicola</name>
    <dbReference type="NCBI Taxonomy" id="2838605"/>
    <lineage>
        <taxon>Bacteria</taxon>
        <taxon>Bacillati</taxon>
        <taxon>Bacillota</taxon>
        <taxon>Clostridia</taxon>
        <taxon>Eubacteriales</taxon>
        <taxon>Gemmiger</taxon>
    </lineage>
</organism>
<evidence type="ECO:0000256" key="1">
    <source>
        <dbReference type="SAM" id="MobiDB-lite"/>
    </source>
</evidence>
<dbReference type="Proteomes" id="UP000886803">
    <property type="component" value="Unassembled WGS sequence"/>
</dbReference>
<dbReference type="EMBL" id="DWYG01000129">
    <property type="protein sequence ID" value="HJB42344.1"/>
    <property type="molecule type" value="Genomic_DNA"/>
</dbReference>
<evidence type="ECO:0000313" key="2">
    <source>
        <dbReference type="EMBL" id="HJB42344.1"/>
    </source>
</evidence>
<sequence>MTINGGTLVLTCNGDDDTAVDCDGTYTNNGGDLTTNDGSENAPNQMGGTGGRGGMGGQADPAPAAGNGFSPGA</sequence>
<reference evidence="2" key="1">
    <citation type="journal article" date="2021" name="PeerJ">
        <title>Extensive microbial diversity within the chicken gut microbiome revealed by metagenomics and culture.</title>
        <authorList>
            <person name="Gilroy R."/>
            <person name="Ravi A."/>
            <person name="Getino M."/>
            <person name="Pursley I."/>
            <person name="Horton D.L."/>
            <person name="Alikhan N.F."/>
            <person name="Baker D."/>
            <person name="Gharbi K."/>
            <person name="Hall N."/>
            <person name="Watson M."/>
            <person name="Adriaenssens E.M."/>
            <person name="Foster-Nyarko E."/>
            <person name="Jarju S."/>
            <person name="Secka A."/>
            <person name="Antonio M."/>
            <person name="Oren A."/>
            <person name="Chaudhuri R.R."/>
            <person name="La Ragione R."/>
            <person name="Hildebrand F."/>
            <person name="Pallen M.J."/>
        </authorList>
    </citation>
    <scope>NUCLEOTIDE SEQUENCE</scope>
    <source>
        <strain evidence="2">ChiBcec8-13705</strain>
    </source>
</reference>
<feature type="compositionally biased region" description="Gly residues" evidence="1">
    <location>
        <begin position="47"/>
        <end position="57"/>
    </location>
</feature>
<reference evidence="2" key="2">
    <citation type="submission" date="2021-04" db="EMBL/GenBank/DDBJ databases">
        <authorList>
            <person name="Gilroy R."/>
        </authorList>
    </citation>
    <scope>NUCLEOTIDE SEQUENCE</scope>
    <source>
        <strain evidence="2">ChiBcec8-13705</strain>
    </source>
</reference>
<gene>
    <name evidence="2" type="ORF">H9945_07585</name>
</gene>
<dbReference type="AlphaFoldDB" id="A0A9D2M810"/>
<accession>A0A9D2M810</accession>
<evidence type="ECO:0000313" key="3">
    <source>
        <dbReference type="Proteomes" id="UP000886803"/>
    </source>
</evidence>